<gene>
    <name evidence="2" type="ORF">V5N11_021647</name>
</gene>
<accession>A0ABD1AB19</accession>
<dbReference type="Pfam" id="PF13966">
    <property type="entry name" value="zf-RVT"/>
    <property type="match status" value="1"/>
</dbReference>
<comment type="caution">
    <text evidence="2">The sequence shown here is derived from an EMBL/GenBank/DDBJ whole genome shotgun (WGS) entry which is preliminary data.</text>
</comment>
<dbReference type="EMBL" id="JBANAX010000663">
    <property type="protein sequence ID" value="KAL1198570.1"/>
    <property type="molecule type" value="Genomic_DNA"/>
</dbReference>
<dbReference type="Proteomes" id="UP001558713">
    <property type="component" value="Unassembled WGS sequence"/>
</dbReference>
<sequence>MLYSVSSSFIKISYPYQKLYTALKTEAFRGTPRLRGPAASAMSQNPSQAPYQMQTFRYGAMSWMNTNHNSRQSTHGIIYACRKKRKVHWVKTVLFPQAIPRSSFIVWLAVKDRLATGTEQLDGVQCRVVFCRERVETKHHLYFPCPFTLILWSTICVWYIKLLSIWFGRCLEGAPQAPMGYLLSSIRKVVNDHITSLHYSENSKLGKLLIRSNDCSVFALKSDCVTIYKCKV</sequence>
<feature type="domain" description="Reverse transcriptase zinc-binding" evidence="1">
    <location>
        <begin position="81"/>
        <end position="152"/>
    </location>
</feature>
<evidence type="ECO:0000313" key="2">
    <source>
        <dbReference type="EMBL" id="KAL1198570.1"/>
    </source>
</evidence>
<evidence type="ECO:0000259" key="1">
    <source>
        <dbReference type="Pfam" id="PF13966"/>
    </source>
</evidence>
<dbReference type="InterPro" id="IPR026960">
    <property type="entry name" value="RVT-Znf"/>
</dbReference>
<name>A0ABD1AB19_CARAN</name>
<keyword evidence="3" id="KW-1185">Reference proteome</keyword>
<protein>
    <recommendedName>
        <fullName evidence="1">Reverse transcriptase zinc-binding domain-containing protein</fullName>
    </recommendedName>
</protein>
<evidence type="ECO:0000313" key="3">
    <source>
        <dbReference type="Proteomes" id="UP001558713"/>
    </source>
</evidence>
<dbReference type="AlphaFoldDB" id="A0ABD1AB19"/>
<reference evidence="2 3" key="1">
    <citation type="submission" date="2024-04" db="EMBL/GenBank/DDBJ databases">
        <title>Genome assembly C_amara_ONT_v2.</title>
        <authorList>
            <person name="Yant L."/>
            <person name="Moore C."/>
            <person name="Slenker M."/>
        </authorList>
    </citation>
    <scope>NUCLEOTIDE SEQUENCE [LARGE SCALE GENOMIC DNA]</scope>
    <source>
        <tissue evidence="2">Leaf</tissue>
    </source>
</reference>
<organism evidence="2 3">
    <name type="scientific">Cardamine amara subsp. amara</name>
    <dbReference type="NCBI Taxonomy" id="228776"/>
    <lineage>
        <taxon>Eukaryota</taxon>
        <taxon>Viridiplantae</taxon>
        <taxon>Streptophyta</taxon>
        <taxon>Embryophyta</taxon>
        <taxon>Tracheophyta</taxon>
        <taxon>Spermatophyta</taxon>
        <taxon>Magnoliopsida</taxon>
        <taxon>eudicotyledons</taxon>
        <taxon>Gunneridae</taxon>
        <taxon>Pentapetalae</taxon>
        <taxon>rosids</taxon>
        <taxon>malvids</taxon>
        <taxon>Brassicales</taxon>
        <taxon>Brassicaceae</taxon>
        <taxon>Cardamineae</taxon>
        <taxon>Cardamine</taxon>
    </lineage>
</organism>
<proteinExistence type="predicted"/>